<evidence type="ECO:0000313" key="2">
    <source>
        <dbReference type="Proteomes" id="UP000712281"/>
    </source>
</evidence>
<accession>A0A8S9HFB7</accession>
<evidence type="ECO:0000313" key="1">
    <source>
        <dbReference type="EMBL" id="KAF2557881.1"/>
    </source>
</evidence>
<dbReference type="Proteomes" id="UP000712281">
    <property type="component" value="Unassembled WGS sequence"/>
</dbReference>
<proteinExistence type="predicted"/>
<dbReference type="AlphaFoldDB" id="A0A8S9HFB7"/>
<comment type="caution">
    <text evidence="1">The sequence shown here is derived from an EMBL/GenBank/DDBJ whole genome shotgun (WGS) entry which is preliminary data.</text>
</comment>
<gene>
    <name evidence="1" type="ORF">F2Q68_00015552</name>
</gene>
<organism evidence="1 2">
    <name type="scientific">Brassica cretica</name>
    <name type="common">Mustard</name>
    <dbReference type="NCBI Taxonomy" id="69181"/>
    <lineage>
        <taxon>Eukaryota</taxon>
        <taxon>Viridiplantae</taxon>
        <taxon>Streptophyta</taxon>
        <taxon>Embryophyta</taxon>
        <taxon>Tracheophyta</taxon>
        <taxon>Spermatophyta</taxon>
        <taxon>Magnoliopsida</taxon>
        <taxon>eudicotyledons</taxon>
        <taxon>Gunneridae</taxon>
        <taxon>Pentapetalae</taxon>
        <taxon>rosids</taxon>
        <taxon>malvids</taxon>
        <taxon>Brassicales</taxon>
        <taxon>Brassicaceae</taxon>
        <taxon>Brassiceae</taxon>
        <taxon>Brassica</taxon>
    </lineage>
</organism>
<dbReference type="EMBL" id="QGKW02001940">
    <property type="protein sequence ID" value="KAF2557881.1"/>
    <property type="molecule type" value="Genomic_DNA"/>
</dbReference>
<sequence length="228" mass="25388">MKARQEVLKNGCAAGTRKDTDRCISNGVRPNKKQHRMCWLFCEKVGHKKVECFARQKSRNMAKKVNKMFIKPKGVEEVLLAKSGLLDEVKEDTSEEGCSSVKSDLEVVCGTKGKEIERALGVDGKGLMVKKTTHDGSQILNGIMSKGSSTGASGRDAVLVIPLQQGLMVWCTSRRGENHIWCGSFQVRNVVATWLLNQKNVVLDRHSAELESCRLGEQESILEIWKEE</sequence>
<protein>
    <submittedName>
        <fullName evidence="1">Uncharacterized protein</fullName>
    </submittedName>
</protein>
<name>A0A8S9HFB7_BRACR</name>
<reference evidence="1" key="1">
    <citation type="submission" date="2019-12" db="EMBL/GenBank/DDBJ databases">
        <title>Genome sequencing and annotation of Brassica cretica.</title>
        <authorList>
            <person name="Studholme D.J."/>
            <person name="Sarris P.F."/>
        </authorList>
    </citation>
    <scope>NUCLEOTIDE SEQUENCE</scope>
    <source>
        <strain evidence="1">PFS-001/15</strain>
        <tissue evidence="1">Leaf</tissue>
    </source>
</reference>